<feature type="region of interest" description="Disordered" evidence="3">
    <location>
        <begin position="306"/>
        <end position="326"/>
    </location>
</feature>
<feature type="coiled-coil region" evidence="2">
    <location>
        <begin position="79"/>
        <end position="126"/>
    </location>
</feature>
<protein>
    <recommendedName>
        <fullName evidence="5">DUF4200 domain-containing protein</fullName>
    </recommendedName>
</protein>
<dbReference type="GO" id="GO:0005856">
    <property type="term" value="C:cytoskeleton"/>
    <property type="evidence" value="ECO:0007669"/>
    <property type="project" value="UniProtKB-ARBA"/>
</dbReference>
<proteinExistence type="predicted"/>
<dbReference type="OrthoDB" id="10264298at2759"/>
<evidence type="ECO:0000313" key="6">
    <source>
        <dbReference type="EMBL" id="EGR34362.1"/>
    </source>
</evidence>
<evidence type="ECO:0000256" key="2">
    <source>
        <dbReference type="SAM" id="Coils"/>
    </source>
</evidence>
<reference evidence="6 7" key="1">
    <citation type="submission" date="2011-07" db="EMBL/GenBank/DDBJ databases">
        <authorList>
            <person name="Coyne R."/>
            <person name="Brami D."/>
            <person name="Johnson J."/>
            <person name="Hostetler J."/>
            <person name="Hannick L."/>
            <person name="Clark T."/>
            <person name="Cassidy-Hanley D."/>
            <person name="Inman J."/>
        </authorList>
    </citation>
    <scope>NUCLEOTIDE SEQUENCE [LARGE SCALE GENOMIC DNA]</scope>
    <source>
        <strain evidence="6 7">G5</strain>
    </source>
</reference>
<keyword evidence="4" id="KW-1133">Transmembrane helix</keyword>
<dbReference type="InParanoid" id="G0QK86"/>
<dbReference type="Pfam" id="PF13863">
    <property type="entry name" value="DUF4200"/>
    <property type="match status" value="1"/>
</dbReference>
<keyword evidence="7" id="KW-1185">Reference proteome</keyword>
<evidence type="ECO:0000256" key="3">
    <source>
        <dbReference type="SAM" id="MobiDB-lite"/>
    </source>
</evidence>
<sequence>MINKIKQQKLPSHIQFDTVSQATKLLEKRRILYEVNEAFESQKALYLQNEENFRKQENCIRQRDSNIQTNLINFCKFLQENEARKLRALKRQIDEQNIRECKQKEINELQIQCIELQKYQDQLDEKLNSLKKHGDYLNQVIQISDKYQDIPQILSLYQKLTTSYLELNKKNQQTEEEYENLKQQSILYEKNQNQDILQLNNDIKDLTKKLEVFFIKKQIFFYFILFYLLFFFKKKEKINERNSIQNSIEISNKQYCQLNLNFGKILMSIDNQYEKCTDKKKSKNNENFLDFIQENQKEKKIKEIGKKKDQKVKRKTIVQEEDFDEK</sequence>
<feature type="non-terminal residue" evidence="6">
    <location>
        <position position="326"/>
    </location>
</feature>
<feature type="domain" description="DUF4200" evidence="5">
    <location>
        <begin position="25"/>
        <end position="142"/>
    </location>
</feature>
<keyword evidence="1 2" id="KW-0175">Coiled coil</keyword>
<evidence type="ECO:0000259" key="5">
    <source>
        <dbReference type="Pfam" id="PF13863"/>
    </source>
</evidence>
<keyword evidence="4" id="KW-0472">Membrane</keyword>
<evidence type="ECO:0000313" key="7">
    <source>
        <dbReference type="Proteomes" id="UP000008983"/>
    </source>
</evidence>
<dbReference type="OMA" id="TICAYMA"/>
<dbReference type="Proteomes" id="UP000008983">
    <property type="component" value="Unassembled WGS sequence"/>
</dbReference>
<evidence type="ECO:0000256" key="4">
    <source>
        <dbReference type="SAM" id="Phobius"/>
    </source>
</evidence>
<dbReference type="RefSeq" id="XP_004039666.1">
    <property type="nucleotide sequence ID" value="XM_004039618.1"/>
</dbReference>
<name>G0QK86_ICHMU</name>
<dbReference type="InterPro" id="IPR051147">
    <property type="entry name" value="CFAP_domain-containing"/>
</dbReference>
<feature type="transmembrane region" description="Helical" evidence="4">
    <location>
        <begin position="213"/>
        <end position="232"/>
    </location>
</feature>
<dbReference type="eggNOG" id="ENOG502QRZS">
    <property type="taxonomic scope" value="Eukaryota"/>
</dbReference>
<dbReference type="EMBL" id="GL983140">
    <property type="protein sequence ID" value="EGR34362.1"/>
    <property type="molecule type" value="Genomic_DNA"/>
</dbReference>
<dbReference type="STRING" id="857967.G0QK86"/>
<dbReference type="GeneID" id="14910552"/>
<accession>G0QK86</accession>
<feature type="coiled-coil region" evidence="2">
    <location>
        <begin position="157"/>
        <end position="209"/>
    </location>
</feature>
<gene>
    <name evidence="6" type="ORF">IMG5_014590</name>
</gene>
<organism evidence="6 7">
    <name type="scientific">Ichthyophthirius multifiliis</name>
    <name type="common">White spot disease agent</name>
    <name type="synonym">Ich</name>
    <dbReference type="NCBI Taxonomy" id="5932"/>
    <lineage>
        <taxon>Eukaryota</taxon>
        <taxon>Sar</taxon>
        <taxon>Alveolata</taxon>
        <taxon>Ciliophora</taxon>
        <taxon>Intramacronucleata</taxon>
        <taxon>Oligohymenophorea</taxon>
        <taxon>Hymenostomatida</taxon>
        <taxon>Ophryoglenina</taxon>
        <taxon>Ichthyophthirius</taxon>
    </lineage>
</organism>
<dbReference type="PANTHER" id="PTHR21683">
    <property type="entry name" value="COILED-COIL DOMAIN-CONTAINING PROTEIN 42 LIKE-2-LIKE-RELATED"/>
    <property type="match status" value="1"/>
</dbReference>
<evidence type="ECO:0000256" key="1">
    <source>
        <dbReference type="ARBA" id="ARBA00023054"/>
    </source>
</evidence>
<dbReference type="AlphaFoldDB" id="G0QK86"/>
<dbReference type="InterPro" id="IPR025252">
    <property type="entry name" value="DUF4200"/>
</dbReference>
<keyword evidence="4" id="KW-0812">Transmembrane</keyword>
<dbReference type="PANTHER" id="PTHR21683:SF2">
    <property type="entry name" value="COILED-COIL DOMAIN-CONTAINING PROTEIN 42 LIKE-2-LIKE"/>
    <property type="match status" value="1"/>
</dbReference>